<dbReference type="EMBL" id="JAMBOL010000012">
    <property type="protein sequence ID" value="MCM3715093.1"/>
    <property type="molecule type" value="Genomic_DNA"/>
</dbReference>
<protein>
    <recommendedName>
        <fullName evidence="5">Stage II sporulation protein B</fullName>
    </recommendedName>
</protein>
<keyword evidence="4" id="KW-1185">Reference proteome</keyword>
<dbReference type="RefSeq" id="WP_251223857.1">
    <property type="nucleotide sequence ID" value="NZ_JAMBOL010000012.1"/>
</dbReference>
<evidence type="ECO:0000256" key="2">
    <source>
        <dbReference type="SAM" id="Phobius"/>
    </source>
</evidence>
<proteinExistence type="predicted"/>
<name>A0A9X2DTM1_9BACI</name>
<sequence length="337" mass="36689">MEREKHSISVRLNGKEQKVKEVAYEQQNDDSSLIPRPNNVLDFKKRQAERKRNEQPYWDDGNREKSPGLPFKRKKKALYKGAKPHLSMTLLAAICSALVIGIGMGLVVLTLFTGEPAEGTEANSANADVPVFSGTDAGLPVLAVEVVQGGAFAAAEKGMESVQILQDRGLAALLTEHTDPFYMFIGLGGDRAQAGQISNLYQEYGQETYVKSYRIEGQAVTGQPEDVTSWFDRAVGQYKELLHLSVDGLTGGTLPTAEKAAELEQNLDTLQVERDQVFSKLPDAAQPSALALGDALVKGKDQLKHYVETEDAAALWGTQQALLEALLAYEQLVATLG</sequence>
<feature type="region of interest" description="Disordered" evidence="1">
    <location>
        <begin position="24"/>
        <end position="71"/>
    </location>
</feature>
<comment type="caution">
    <text evidence="3">The sequence shown here is derived from an EMBL/GenBank/DDBJ whole genome shotgun (WGS) entry which is preliminary data.</text>
</comment>
<evidence type="ECO:0000256" key="1">
    <source>
        <dbReference type="SAM" id="MobiDB-lite"/>
    </source>
</evidence>
<accession>A0A9X2DTM1</accession>
<feature type="compositionally biased region" description="Basic and acidic residues" evidence="1">
    <location>
        <begin position="42"/>
        <end position="66"/>
    </location>
</feature>
<keyword evidence="2" id="KW-0812">Transmembrane</keyword>
<gene>
    <name evidence="3" type="ORF">M3202_13475</name>
</gene>
<organism evidence="3 4">
    <name type="scientific">Halalkalibacter oceani</name>
    <dbReference type="NCBI Taxonomy" id="1653776"/>
    <lineage>
        <taxon>Bacteria</taxon>
        <taxon>Bacillati</taxon>
        <taxon>Bacillota</taxon>
        <taxon>Bacilli</taxon>
        <taxon>Bacillales</taxon>
        <taxon>Bacillaceae</taxon>
        <taxon>Halalkalibacter</taxon>
    </lineage>
</organism>
<feature type="transmembrane region" description="Helical" evidence="2">
    <location>
        <begin position="90"/>
        <end position="112"/>
    </location>
</feature>
<keyword evidence="2" id="KW-1133">Transmembrane helix</keyword>
<keyword evidence="2" id="KW-0472">Membrane</keyword>
<dbReference type="Proteomes" id="UP001139179">
    <property type="component" value="Unassembled WGS sequence"/>
</dbReference>
<reference evidence="3" key="1">
    <citation type="submission" date="2022-05" db="EMBL/GenBank/DDBJ databases">
        <title>Comparative Genomics of Spacecraft Associated Microbes.</title>
        <authorList>
            <person name="Tran M.T."/>
            <person name="Wright A."/>
            <person name="Seuylemezian A."/>
            <person name="Eisen J."/>
            <person name="Coil D."/>
        </authorList>
    </citation>
    <scope>NUCLEOTIDE SEQUENCE</scope>
    <source>
        <strain evidence="3">214.1.1</strain>
    </source>
</reference>
<evidence type="ECO:0008006" key="5">
    <source>
        <dbReference type="Google" id="ProtNLM"/>
    </source>
</evidence>
<dbReference type="AlphaFoldDB" id="A0A9X2DTM1"/>
<evidence type="ECO:0000313" key="3">
    <source>
        <dbReference type="EMBL" id="MCM3715093.1"/>
    </source>
</evidence>
<evidence type="ECO:0000313" key="4">
    <source>
        <dbReference type="Proteomes" id="UP001139179"/>
    </source>
</evidence>